<evidence type="ECO:0000256" key="1">
    <source>
        <dbReference type="ARBA" id="ARBA00010555"/>
    </source>
</evidence>
<dbReference type="PANTHER" id="PTHR30337:SF0">
    <property type="entry name" value="NUCLEASE SBCCD SUBUNIT D"/>
    <property type="match status" value="1"/>
</dbReference>
<keyword evidence="7" id="KW-0235">DNA replication</keyword>
<keyword evidence="5 7" id="KW-0378">Hydrolase</keyword>
<dbReference type="InterPro" id="IPR004593">
    <property type="entry name" value="SbcD"/>
</dbReference>
<dbReference type="PANTHER" id="PTHR30337">
    <property type="entry name" value="COMPONENT OF ATP-DEPENDENT DSDNA EXONUCLEASE"/>
    <property type="match status" value="1"/>
</dbReference>
<sequence>MKILHTSDWHLGRTLYGRRRYEEFAAFLHWLAEVIEERGIEVLLVAGDVFDTSTPGNRAQELYYRFLCRVAASCCRHVVVVAGNHDSPSFLAAPKELLRALDIHVIGMLGERPEDEVLVLKDRAGKPELIVCAVPFLRDRDIRLAEPGESIEDKDRRLIEGIRDHYAGVADAAERMRQELGAGIPVVAMGHLFTAGGRTADNDGVRELYVGSLAHVPAGIFSPVFDYLALGHLHVPQAVGGSPTARYSGSPLPMGFGEAGQQKSLCLLSCSGRAIAVEQLPVPPFQRLERLRGDWGQLAAGIAGLAASGESIWLEVIYEGAELAGDLRRHLAEAVAGTAIEILRVKNHRVIEQTMGRTDAEETLGDLQPEEVFDRCLKLHDVPEEQASGLRLAHREIVATLAAEDLRAE</sequence>
<dbReference type="SUPFAM" id="SSF56300">
    <property type="entry name" value="Metallo-dependent phosphatases"/>
    <property type="match status" value="1"/>
</dbReference>
<dbReference type="InterPro" id="IPR041796">
    <property type="entry name" value="Mre11_N"/>
</dbReference>
<dbReference type="GO" id="GO:0004519">
    <property type="term" value="F:endonuclease activity"/>
    <property type="evidence" value="ECO:0007669"/>
    <property type="project" value="UniProtKB-KW"/>
</dbReference>
<evidence type="ECO:0000256" key="5">
    <source>
        <dbReference type="ARBA" id="ARBA00022801"/>
    </source>
</evidence>
<evidence type="ECO:0000256" key="7">
    <source>
        <dbReference type="RuleBase" id="RU363069"/>
    </source>
</evidence>
<dbReference type="InterPro" id="IPR050535">
    <property type="entry name" value="DNA_Repair-Maintenance_Comp"/>
</dbReference>
<name>A0A833GW38_9LEPT</name>
<comment type="similarity">
    <text evidence="1 7">Belongs to the SbcD family.</text>
</comment>
<keyword evidence="7" id="KW-0255">Endonuclease</keyword>
<dbReference type="GO" id="GO:0006310">
    <property type="term" value="P:DNA recombination"/>
    <property type="evidence" value="ECO:0007669"/>
    <property type="project" value="UniProtKB-KW"/>
</dbReference>
<evidence type="ECO:0000259" key="9">
    <source>
        <dbReference type="Pfam" id="PF12320"/>
    </source>
</evidence>
<proteinExistence type="inferred from homology"/>
<keyword evidence="6 7" id="KW-0269">Exonuclease</keyword>
<dbReference type="Gene3D" id="3.30.160.720">
    <property type="match status" value="1"/>
</dbReference>
<feature type="domain" description="Nuclease SbcCD subunit D C-terminal" evidence="9">
    <location>
        <begin position="284"/>
        <end position="379"/>
    </location>
</feature>
<dbReference type="GO" id="GO:0008408">
    <property type="term" value="F:3'-5' exonuclease activity"/>
    <property type="evidence" value="ECO:0007669"/>
    <property type="project" value="InterPro"/>
</dbReference>
<dbReference type="AlphaFoldDB" id="A0A833GW38"/>
<dbReference type="EMBL" id="WBUI01000060">
    <property type="protein sequence ID" value="KAB2928000.1"/>
    <property type="molecule type" value="Genomic_DNA"/>
</dbReference>
<evidence type="ECO:0000256" key="6">
    <source>
        <dbReference type="ARBA" id="ARBA00022839"/>
    </source>
</evidence>
<evidence type="ECO:0000313" key="10">
    <source>
        <dbReference type="EMBL" id="KAB2928000.1"/>
    </source>
</evidence>
<dbReference type="InterPro" id="IPR004843">
    <property type="entry name" value="Calcineurin-like_PHP"/>
</dbReference>
<comment type="subunit">
    <text evidence="2 7">Heterodimer of SbcC and SbcD.</text>
</comment>
<accession>A0A833GW38</accession>
<keyword evidence="4 7" id="KW-0540">Nuclease</keyword>
<dbReference type="InterPro" id="IPR026843">
    <property type="entry name" value="SbcD_C"/>
</dbReference>
<dbReference type="Pfam" id="PF00149">
    <property type="entry name" value="Metallophos"/>
    <property type="match status" value="1"/>
</dbReference>
<comment type="function">
    <text evidence="7">SbcCD cleaves DNA hairpin structures. These structures can inhibit DNA replication and are intermediates in certain DNA recombination reactions. The complex acts as a 3'-&gt;5' double strand exonuclease that can open hairpins. It also has a 5' single-strand endonuclease activity.</text>
</comment>
<evidence type="ECO:0000256" key="2">
    <source>
        <dbReference type="ARBA" id="ARBA00011322"/>
    </source>
</evidence>
<dbReference type="CDD" id="cd00840">
    <property type="entry name" value="MPP_Mre11_N"/>
    <property type="match status" value="1"/>
</dbReference>
<dbReference type="InterPro" id="IPR029052">
    <property type="entry name" value="Metallo-depent_PP-like"/>
</dbReference>
<evidence type="ECO:0000256" key="3">
    <source>
        <dbReference type="ARBA" id="ARBA00013365"/>
    </source>
</evidence>
<organism evidence="10 11">
    <name type="scientific">Leptonema illini</name>
    <dbReference type="NCBI Taxonomy" id="183"/>
    <lineage>
        <taxon>Bacteria</taxon>
        <taxon>Pseudomonadati</taxon>
        <taxon>Spirochaetota</taxon>
        <taxon>Spirochaetia</taxon>
        <taxon>Leptospirales</taxon>
        <taxon>Leptospiraceae</taxon>
        <taxon>Leptonema</taxon>
    </lineage>
</organism>
<dbReference type="Pfam" id="PF12320">
    <property type="entry name" value="SbcD_C"/>
    <property type="match status" value="1"/>
</dbReference>
<gene>
    <name evidence="7 10" type="primary">sbcD</name>
    <name evidence="10" type="ORF">F9K24_22300</name>
</gene>
<comment type="caution">
    <text evidence="10">The sequence shown here is derived from an EMBL/GenBank/DDBJ whole genome shotgun (WGS) entry which is preliminary data.</text>
</comment>
<reference evidence="10 11" key="1">
    <citation type="submission" date="2019-10" db="EMBL/GenBank/DDBJ databases">
        <title>Extracellular Electron Transfer in a Candidatus Methanoperedens spp. Enrichment Culture.</title>
        <authorList>
            <person name="Berger S."/>
            <person name="Rangel Shaw D."/>
            <person name="Berben T."/>
            <person name="In 'T Zandt M."/>
            <person name="Frank J."/>
            <person name="Reimann J."/>
            <person name="Jetten M.S.M."/>
            <person name="Welte C.U."/>
        </authorList>
    </citation>
    <scope>NUCLEOTIDE SEQUENCE [LARGE SCALE GENOMIC DNA]</scope>
    <source>
        <strain evidence="10">SB12</strain>
    </source>
</reference>
<evidence type="ECO:0000313" key="11">
    <source>
        <dbReference type="Proteomes" id="UP000460298"/>
    </source>
</evidence>
<protein>
    <recommendedName>
        <fullName evidence="3 7">Nuclease SbcCD subunit D</fullName>
    </recommendedName>
</protein>
<dbReference type="Proteomes" id="UP000460298">
    <property type="component" value="Unassembled WGS sequence"/>
</dbReference>
<keyword evidence="7" id="KW-0233">DNA recombination</keyword>
<dbReference type="Gene3D" id="3.60.21.10">
    <property type="match status" value="1"/>
</dbReference>
<evidence type="ECO:0000259" key="8">
    <source>
        <dbReference type="Pfam" id="PF00149"/>
    </source>
</evidence>
<evidence type="ECO:0000256" key="4">
    <source>
        <dbReference type="ARBA" id="ARBA00022722"/>
    </source>
</evidence>
<dbReference type="NCBIfam" id="TIGR00619">
    <property type="entry name" value="sbcd"/>
    <property type="match status" value="1"/>
</dbReference>
<feature type="domain" description="Calcineurin-like phosphoesterase" evidence="8">
    <location>
        <begin position="1"/>
        <end position="236"/>
    </location>
</feature>
<dbReference type="GO" id="GO:0006260">
    <property type="term" value="P:DNA replication"/>
    <property type="evidence" value="ECO:0007669"/>
    <property type="project" value="UniProtKB-KW"/>
</dbReference>